<feature type="compositionally biased region" description="Low complexity" evidence="1">
    <location>
        <begin position="36"/>
        <end position="48"/>
    </location>
</feature>
<proteinExistence type="predicted"/>
<organism evidence="2">
    <name type="scientific">marine sediment metagenome</name>
    <dbReference type="NCBI Taxonomy" id="412755"/>
    <lineage>
        <taxon>unclassified sequences</taxon>
        <taxon>metagenomes</taxon>
        <taxon>ecological metagenomes</taxon>
    </lineage>
</organism>
<protein>
    <recommendedName>
        <fullName evidence="3">ABC transporter substrate-binding protein</fullName>
    </recommendedName>
</protein>
<gene>
    <name evidence="2" type="ORF">LCGC14_1284330</name>
</gene>
<reference evidence="2" key="1">
    <citation type="journal article" date="2015" name="Nature">
        <title>Complex archaea that bridge the gap between prokaryotes and eukaryotes.</title>
        <authorList>
            <person name="Spang A."/>
            <person name="Saw J.H."/>
            <person name="Jorgensen S.L."/>
            <person name="Zaremba-Niedzwiedzka K."/>
            <person name="Martijn J."/>
            <person name="Lind A.E."/>
            <person name="van Eijk R."/>
            <person name="Schleper C."/>
            <person name="Guy L."/>
            <person name="Ettema T.J."/>
        </authorList>
    </citation>
    <scope>NUCLEOTIDE SEQUENCE</scope>
</reference>
<dbReference type="AlphaFoldDB" id="A0A0F9KW02"/>
<name>A0A0F9KW02_9ZZZZ</name>
<dbReference type="PANTHER" id="PTHR35271">
    <property type="entry name" value="ABC TRANSPORTER, SUBSTRATE-BINDING LIPOPROTEIN-RELATED"/>
    <property type="match status" value="1"/>
</dbReference>
<evidence type="ECO:0000256" key="1">
    <source>
        <dbReference type="SAM" id="MobiDB-lite"/>
    </source>
</evidence>
<dbReference type="Gene3D" id="3.40.50.2300">
    <property type="match status" value="2"/>
</dbReference>
<feature type="region of interest" description="Disordered" evidence="1">
    <location>
        <begin position="36"/>
        <end position="59"/>
    </location>
</feature>
<dbReference type="PANTHER" id="PTHR35271:SF1">
    <property type="entry name" value="ABC TRANSPORTER, SUBSTRATE-BINDING LIPOPROTEIN"/>
    <property type="match status" value="1"/>
</dbReference>
<dbReference type="Pfam" id="PF04392">
    <property type="entry name" value="ABC_sub_bind"/>
    <property type="match status" value="1"/>
</dbReference>
<comment type="caution">
    <text evidence="2">The sequence shown here is derived from an EMBL/GenBank/DDBJ whole genome shotgun (WGS) entry which is preliminary data.</text>
</comment>
<sequence length="348" mass="36817">MTGTRRHNDRGSTGAVSVRGVIALAAAVYALAGSPGAPAGGESASKPPTSRPVTSQPGSPEVLAVLSSAAGPYVQAEKAMARRLSELGRSMEAVQLDELVKRGGAGRPGVRVYVAVGTRAAAWLHPRIKGPAAMAYCMVTGLAESGLLGRPGRGGVCTDVPVKAQFELIARALPSARAIGMLYRSKSSRSRYVLARARKSLPKGWRLYAVDVDARQTVAEAIEVLCRRRIDVVWTAPDGSVYNTAVVRSLLLAAMRRNRPVFGFSPAFVRAGALVGVGIDPARQGRRAAEETEKLLSAPSPSQPGVHVGPDYRIAVNLIVAEKLGIRLPDALVKRADFVFDGKGRRNR</sequence>
<accession>A0A0F9KW02</accession>
<evidence type="ECO:0000313" key="2">
    <source>
        <dbReference type="EMBL" id="KKM85908.1"/>
    </source>
</evidence>
<dbReference type="InterPro" id="IPR007487">
    <property type="entry name" value="ABC_transpt-TYRBP-like"/>
</dbReference>
<dbReference type="EMBL" id="LAZR01007337">
    <property type="protein sequence ID" value="KKM85908.1"/>
    <property type="molecule type" value="Genomic_DNA"/>
</dbReference>
<evidence type="ECO:0008006" key="3">
    <source>
        <dbReference type="Google" id="ProtNLM"/>
    </source>
</evidence>